<dbReference type="STRING" id="909613.UO65_4758"/>
<comment type="caution">
    <text evidence="8">The sequence shown here is derived from an EMBL/GenBank/DDBJ whole genome shotgun (WGS) entry which is preliminary data.</text>
</comment>
<keyword evidence="3" id="KW-0238">DNA-binding</keyword>
<dbReference type="Pfam" id="PF04545">
    <property type="entry name" value="Sigma70_r4"/>
    <property type="match status" value="1"/>
</dbReference>
<keyword evidence="4" id="KW-0804">Transcription</keyword>
<feature type="domain" description="RNA polymerase sigma-70 region 2" evidence="6">
    <location>
        <begin position="38"/>
        <end position="107"/>
    </location>
</feature>
<dbReference type="InterPro" id="IPR014322">
    <property type="entry name" value="RNA_pol_sigma-B/F/G"/>
</dbReference>
<evidence type="ECO:0000259" key="5">
    <source>
        <dbReference type="Pfam" id="PF04539"/>
    </source>
</evidence>
<evidence type="ECO:0000313" key="8">
    <source>
        <dbReference type="EMBL" id="EWC59978.1"/>
    </source>
</evidence>
<proteinExistence type="predicted"/>
<name>W7IHZ0_9PSEU</name>
<organism evidence="8 9">
    <name type="scientific">Actinokineospora spheciospongiae</name>
    <dbReference type="NCBI Taxonomy" id="909613"/>
    <lineage>
        <taxon>Bacteria</taxon>
        <taxon>Bacillati</taxon>
        <taxon>Actinomycetota</taxon>
        <taxon>Actinomycetes</taxon>
        <taxon>Pseudonocardiales</taxon>
        <taxon>Pseudonocardiaceae</taxon>
        <taxon>Actinokineospora</taxon>
    </lineage>
</organism>
<evidence type="ECO:0000256" key="4">
    <source>
        <dbReference type="ARBA" id="ARBA00023163"/>
    </source>
</evidence>
<dbReference type="GO" id="GO:0006352">
    <property type="term" value="P:DNA-templated transcription initiation"/>
    <property type="evidence" value="ECO:0007669"/>
    <property type="project" value="InterPro"/>
</dbReference>
<feature type="domain" description="RNA polymerase sigma-70 region 4" evidence="7">
    <location>
        <begin position="206"/>
        <end position="252"/>
    </location>
</feature>
<evidence type="ECO:0000256" key="2">
    <source>
        <dbReference type="ARBA" id="ARBA00023082"/>
    </source>
</evidence>
<gene>
    <name evidence="8" type="ORF">UO65_4758</name>
</gene>
<evidence type="ECO:0000259" key="7">
    <source>
        <dbReference type="Pfam" id="PF04545"/>
    </source>
</evidence>
<dbReference type="PANTHER" id="PTHR30385">
    <property type="entry name" value="SIGMA FACTOR F FLAGELLAR"/>
    <property type="match status" value="1"/>
</dbReference>
<dbReference type="SUPFAM" id="SSF88659">
    <property type="entry name" value="Sigma3 and sigma4 domains of RNA polymerase sigma factors"/>
    <property type="match status" value="2"/>
</dbReference>
<dbReference type="InterPro" id="IPR007630">
    <property type="entry name" value="RNA_pol_sigma70_r4"/>
</dbReference>
<dbReference type="SUPFAM" id="SSF88946">
    <property type="entry name" value="Sigma2 domain of RNA polymerase sigma factors"/>
    <property type="match status" value="1"/>
</dbReference>
<dbReference type="PRINTS" id="PR00046">
    <property type="entry name" value="SIGMA70FCT"/>
</dbReference>
<evidence type="ECO:0000259" key="6">
    <source>
        <dbReference type="Pfam" id="PF04542"/>
    </source>
</evidence>
<keyword evidence="1" id="KW-0805">Transcription regulation</keyword>
<dbReference type="Proteomes" id="UP000019277">
    <property type="component" value="Unassembled WGS sequence"/>
</dbReference>
<dbReference type="PANTHER" id="PTHR30385:SF4">
    <property type="entry name" value="RNA POLYMERASE SIGMA-E FACTOR"/>
    <property type="match status" value="1"/>
</dbReference>
<dbReference type="PATRIC" id="fig|909613.9.peg.4757"/>
<dbReference type="InterPro" id="IPR013324">
    <property type="entry name" value="RNA_pol_sigma_r3/r4-like"/>
</dbReference>
<dbReference type="Gene3D" id="1.20.120.1810">
    <property type="match status" value="1"/>
</dbReference>
<dbReference type="Pfam" id="PF04539">
    <property type="entry name" value="Sigma70_r3"/>
    <property type="match status" value="1"/>
</dbReference>
<dbReference type="RefSeq" id="WP_035286309.1">
    <property type="nucleotide sequence ID" value="NZ_AYXG01000182.1"/>
</dbReference>
<dbReference type="CDD" id="cd06171">
    <property type="entry name" value="Sigma70_r4"/>
    <property type="match status" value="1"/>
</dbReference>
<dbReference type="Pfam" id="PF04542">
    <property type="entry name" value="Sigma70_r2"/>
    <property type="match status" value="1"/>
</dbReference>
<reference evidence="8 9" key="1">
    <citation type="journal article" date="2014" name="Genome Announc.">
        <title>Draft Genome Sequence of the Antitrypanosomally Active Sponge-Associated Bacterium Actinokineospora sp. Strain EG49.</title>
        <authorList>
            <person name="Harjes J."/>
            <person name="Ryu T."/>
            <person name="Abdelmohsen U.R."/>
            <person name="Moitinho-Silva L."/>
            <person name="Horn H."/>
            <person name="Ravasi T."/>
            <person name="Hentschel U."/>
        </authorList>
    </citation>
    <scope>NUCLEOTIDE SEQUENCE [LARGE SCALE GENOMIC DNA]</scope>
    <source>
        <strain evidence="8 9">EG49</strain>
    </source>
</reference>
<sequence length="259" mass="29072">MPTTERTRSSEYDHLAPLFVELAACTDPGQRAALRDKLVTGHLPLAEHIAVRFSNRGQPTDDLRQVAVVGVINAVDRFDPERGTDFLSFAIPTIMGEVRRYFRDSSWSIRVPRRLKELHLEISSATGALFQQLGRAPSPSELARHLDRPVEEIYEGLEVANAYQAMSVDESREDGESESPLVRSLGAEDPELAKVDYHESLRPLVAALPERERTILTLRFYGNMTQSQIAEKVGLSQMHVSRLLSQTLQRLRGKLGPEM</sequence>
<evidence type="ECO:0000256" key="1">
    <source>
        <dbReference type="ARBA" id="ARBA00023015"/>
    </source>
</evidence>
<protein>
    <submittedName>
        <fullName evidence="8">RNA polymerase sigma factor SigB</fullName>
    </submittedName>
</protein>
<accession>A0A8E2WYG6</accession>
<keyword evidence="9" id="KW-1185">Reference proteome</keyword>
<dbReference type="Gene3D" id="1.20.140.160">
    <property type="match status" value="1"/>
</dbReference>
<dbReference type="NCBIfam" id="TIGR02980">
    <property type="entry name" value="SigBFG"/>
    <property type="match status" value="1"/>
</dbReference>
<dbReference type="NCBIfam" id="TIGR02937">
    <property type="entry name" value="sigma70-ECF"/>
    <property type="match status" value="1"/>
</dbReference>
<dbReference type="InterPro" id="IPR007627">
    <property type="entry name" value="RNA_pol_sigma70_r2"/>
</dbReference>
<evidence type="ECO:0000313" key="9">
    <source>
        <dbReference type="Proteomes" id="UP000019277"/>
    </source>
</evidence>
<dbReference type="OrthoDB" id="9804285at2"/>
<keyword evidence="2" id="KW-0731">Sigma factor</keyword>
<dbReference type="EMBL" id="AYXG01000182">
    <property type="protein sequence ID" value="EWC59978.1"/>
    <property type="molecule type" value="Genomic_DNA"/>
</dbReference>
<dbReference type="eggNOG" id="COG1191">
    <property type="taxonomic scope" value="Bacteria"/>
</dbReference>
<dbReference type="InterPro" id="IPR013325">
    <property type="entry name" value="RNA_pol_sigma_r2"/>
</dbReference>
<evidence type="ECO:0000256" key="3">
    <source>
        <dbReference type="ARBA" id="ARBA00023125"/>
    </source>
</evidence>
<dbReference type="InterPro" id="IPR007624">
    <property type="entry name" value="RNA_pol_sigma70_r3"/>
</dbReference>
<dbReference type="GO" id="GO:0016987">
    <property type="term" value="F:sigma factor activity"/>
    <property type="evidence" value="ECO:0007669"/>
    <property type="project" value="UniProtKB-KW"/>
</dbReference>
<dbReference type="GO" id="GO:0003677">
    <property type="term" value="F:DNA binding"/>
    <property type="evidence" value="ECO:0007669"/>
    <property type="project" value="UniProtKB-KW"/>
</dbReference>
<feature type="domain" description="RNA polymerase sigma-70 region 3" evidence="5">
    <location>
        <begin position="120"/>
        <end position="191"/>
    </location>
</feature>
<dbReference type="InterPro" id="IPR014284">
    <property type="entry name" value="RNA_pol_sigma-70_dom"/>
</dbReference>
<dbReference type="AlphaFoldDB" id="W7IHZ0"/>
<accession>W7IHZ0</accession>
<dbReference type="InterPro" id="IPR000943">
    <property type="entry name" value="RNA_pol_sigma70"/>
</dbReference>